<feature type="compositionally biased region" description="Basic and acidic residues" evidence="1">
    <location>
        <begin position="188"/>
        <end position="203"/>
    </location>
</feature>
<reference evidence="3" key="1">
    <citation type="journal article" date="2019" name="Int. J. Syst. Evol. Microbiol.">
        <title>The Global Catalogue of Microorganisms (GCM) 10K type strain sequencing project: providing services to taxonomists for standard genome sequencing and annotation.</title>
        <authorList>
            <consortium name="The Broad Institute Genomics Platform"/>
            <consortium name="The Broad Institute Genome Sequencing Center for Infectious Disease"/>
            <person name="Wu L."/>
            <person name="Ma J."/>
        </authorList>
    </citation>
    <scope>NUCLEOTIDE SEQUENCE [LARGE SCALE GENOMIC DNA]</scope>
    <source>
        <strain evidence="3">JCM 17316</strain>
    </source>
</reference>
<evidence type="ECO:0000256" key="1">
    <source>
        <dbReference type="SAM" id="MobiDB-lite"/>
    </source>
</evidence>
<feature type="region of interest" description="Disordered" evidence="1">
    <location>
        <begin position="178"/>
        <end position="221"/>
    </location>
</feature>
<comment type="caution">
    <text evidence="2">The sequence shown here is derived from an EMBL/GenBank/DDBJ whole genome shotgun (WGS) entry which is preliminary data.</text>
</comment>
<proteinExistence type="predicted"/>
<evidence type="ECO:0000313" key="2">
    <source>
        <dbReference type="EMBL" id="GAA4157033.1"/>
    </source>
</evidence>
<name>A0ABP7ZGC3_9ACTN</name>
<evidence type="ECO:0000313" key="3">
    <source>
        <dbReference type="Proteomes" id="UP001500266"/>
    </source>
</evidence>
<gene>
    <name evidence="2" type="ORF">GCM10022416_58460</name>
</gene>
<dbReference type="Proteomes" id="UP001500266">
    <property type="component" value="Unassembled WGS sequence"/>
</dbReference>
<keyword evidence="3" id="KW-1185">Reference proteome</keyword>
<dbReference type="RefSeq" id="WP_345024967.1">
    <property type="nucleotide sequence ID" value="NZ_BAABDO010000150.1"/>
</dbReference>
<accession>A0ABP7ZGC3</accession>
<protein>
    <submittedName>
        <fullName evidence="2">Uncharacterized protein</fullName>
    </submittedName>
</protein>
<organism evidence="2 3">
    <name type="scientific">Actinomadura keratinilytica</name>
    <dbReference type="NCBI Taxonomy" id="547461"/>
    <lineage>
        <taxon>Bacteria</taxon>
        <taxon>Bacillati</taxon>
        <taxon>Actinomycetota</taxon>
        <taxon>Actinomycetes</taxon>
        <taxon>Streptosporangiales</taxon>
        <taxon>Thermomonosporaceae</taxon>
        <taxon>Actinomadura</taxon>
    </lineage>
</organism>
<sequence length="221" mass="23610">MNAPVPPSVSPSAPSSVPAEVLARARARLLGAHSIAVSDPAPPGLVAASDGSRVWLLSPWPDGATPAVLEEYDIAPMPLDRPGQARRVLAAALRCCWPRLDEAPWPGERAPVGDVLEVYARMSRGDPELARRWATGELRRLHDTGWLLLDEEAATVRPGPRMALWPEDSLGSLRDLIRRLPQPPEPLPHVDEQAAPAGERHGPDAPVAPQEPGGAVEDAGE</sequence>
<dbReference type="EMBL" id="BAABDO010000150">
    <property type="protein sequence ID" value="GAA4157033.1"/>
    <property type="molecule type" value="Genomic_DNA"/>
</dbReference>